<organism evidence="1 2">
    <name type="scientific">Endosaccharibacter trunci</name>
    <dbReference type="NCBI Taxonomy" id="2812733"/>
    <lineage>
        <taxon>Bacteria</taxon>
        <taxon>Pseudomonadati</taxon>
        <taxon>Pseudomonadota</taxon>
        <taxon>Alphaproteobacteria</taxon>
        <taxon>Acetobacterales</taxon>
        <taxon>Acetobacteraceae</taxon>
        <taxon>Endosaccharibacter</taxon>
    </lineage>
</organism>
<name>A0ABT1W7A8_9PROT</name>
<dbReference type="InterPro" id="IPR050275">
    <property type="entry name" value="PGM_Phosphatase"/>
</dbReference>
<dbReference type="EMBL" id="JAMSKV010000007">
    <property type="protein sequence ID" value="MCQ8278769.1"/>
    <property type="molecule type" value="Genomic_DNA"/>
</dbReference>
<dbReference type="RefSeq" id="WP_422864260.1">
    <property type="nucleotide sequence ID" value="NZ_JAMSKV010000007.1"/>
</dbReference>
<gene>
    <name evidence="1" type="ORF">NFI95_09920</name>
</gene>
<proteinExistence type="predicted"/>
<dbReference type="SMART" id="SM00855">
    <property type="entry name" value="PGAM"/>
    <property type="match status" value="1"/>
</dbReference>
<dbReference type="Gene3D" id="3.40.50.1240">
    <property type="entry name" value="Phosphoglycerate mutase-like"/>
    <property type="match status" value="1"/>
</dbReference>
<protein>
    <submittedName>
        <fullName evidence="1">Histidine phosphatase family protein</fullName>
    </submittedName>
</protein>
<dbReference type="InterPro" id="IPR029033">
    <property type="entry name" value="His_PPase_superfam"/>
</dbReference>
<evidence type="ECO:0000313" key="2">
    <source>
        <dbReference type="Proteomes" id="UP001524587"/>
    </source>
</evidence>
<dbReference type="InterPro" id="IPR013078">
    <property type="entry name" value="His_Pase_superF_clade-1"/>
</dbReference>
<dbReference type="PANTHER" id="PTHR48100">
    <property type="entry name" value="BROAD-SPECIFICITY PHOSPHATASE YOR283W-RELATED"/>
    <property type="match status" value="1"/>
</dbReference>
<evidence type="ECO:0000313" key="1">
    <source>
        <dbReference type="EMBL" id="MCQ8278769.1"/>
    </source>
</evidence>
<dbReference type="SUPFAM" id="SSF53254">
    <property type="entry name" value="Phosphoglycerate mutase-like"/>
    <property type="match status" value="1"/>
</dbReference>
<dbReference type="PANTHER" id="PTHR48100:SF1">
    <property type="entry name" value="HISTIDINE PHOSPHATASE FAMILY PROTEIN-RELATED"/>
    <property type="match status" value="1"/>
</dbReference>
<reference evidence="1 2" key="1">
    <citation type="submission" date="2022-06" db="EMBL/GenBank/DDBJ databases">
        <title>Endosaccharibacter gen. nov., sp. nov., endophytic bacteria isolated from sugarcane.</title>
        <authorList>
            <person name="Pitiwittayakul N."/>
            <person name="Yukphan P."/>
            <person name="Charoenyingcharoen P."/>
            <person name="Tanasupawat S."/>
        </authorList>
    </citation>
    <scope>NUCLEOTIDE SEQUENCE [LARGE SCALE GENOMIC DNA]</scope>
    <source>
        <strain evidence="1 2">KSS8</strain>
    </source>
</reference>
<dbReference type="Pfam" id="PF00300">
    <property type="entry name" value="His_Phos_1"/>
    <property type="match status" value="1"/>
</dbReference>
<dbReference type="CDD" id="cd07067">
    <property type="entry name" value="HP_PGM_like"/>
    <property type="match status" value="1"/>
</dbReference>
<accession>A0ABT1W7A8</accession>
<comment type="caution">
    <text evidence="1">The sequence shown here is derived from an EMBL/GenBank/DDBJ whole genome shotgun (WGS) entry which is preliminary data.</text>
</comment>
<sequence length="191" mass="21183">MILLRHCQSQFNLHYSRTGRDPGIVDPSLTEEGLRQAERAAARICAEGAPPIRRLLVSPFRRTLQTAAPIAARLGLRAQIVPMARERFAFSCDVGSPPALLAQDWPALDFSALPERWWYVDGRDDAAVGMLESEDSVSRRAQSFVDWILDQGGHGHTLLVSHWGFLLALCGRSLENGEAVSFDPTRDRSGF</sequence>
<dbReference type="Proteomes" id="UP001524587">
    <property type="component" value="Unassembled WGS sequence"/>
</dbReference>
<keyword evidence="2" id="KW-1185">Reference proteome</keyword>